<dbReference type="Proteomes" id="UP000518887">
    <property type="component" value="Unassembled WGS sequence"/>
</dbReference>
<evidence type="ECO:0000313" key="3">
    <source>
        <dbReference type="Proteomes" id="UP000518887"/>
    </source>
</evidence>
<comment type="caution">
    <text evidence="2">The sequence shown here is derived from an EMBL/GenBank/DDBJ whole genome shotgun (WGS) entry which is preliminary data.</text>
</comment>
<keyword evidence="1" id="KW-0472">Membrane</keyword>
<proteinExistence type="predicted"/>
<protein>
    <recommendedName>
        <fullName evidence="4">Positive regulator of sigma(E), RseC/MucC</fullName>
    </recommendedName>
</protein>
<feature type="transmembrane region" description="Helical" evidence="1">
    <location>
        <begin position="63"/>
        <end position="89"/>
    </location>
</feature>
<evidence type="ECO:0008006" key="4">
    <source>
        <dbReference type="Google" id="ProtNLM"/>
    </source>
</evidence>
<feature type="transmembrane region" description="Helical" evidence="1">
    <location>
        <begin position="101"/>
        <end position="121"/>
    </location>
</feature>
<keyword evidence="1" id="KW-1133">Transmembrane helix</keyword>
<organism evidence="2 3">
    <name type="scientific">Treponema ruminis</name>
    <dbReference type="NCBI Taxonomy" id="744515"/>
    <lineage>
        <taxon>Bacteria</taxon>
        <taxon>Pseudomonadati</taxon>
        <taxon>Spirochaetota</taxon>
        <taxon>Spirochaetia</taxon>
        <taxon>Spirochaetales</taxon>
        <taxon>Treponemataceae</taxon>
        <taxon>Treponema</taxon>
    </lineage>
</organism>
<dbReference type="AlphaFoldDB" id="A0A7W8G9K2"/>
<accession>A0A7W8G9K2</accession>
<sequence>MRDFAIVKAIDGQKIEVVSLISDACLACNNIHCAKDGKSFQVLNKKNLPLQENNIIRIGFPRILTGILGLISLFFPIASSVAGFLLTPYFSRRFEFDVTPSSQACMVGIFFVLAAFIVFAISRTDIHVKQPEVLQVM</sequence>
<reference evidence="2 3" key="1">
    <citation type="submission" date="2020-08" db="EMBL/GenBank/DDBJ databases">
        <title>Genomic Encyclopedia of Type Strains, Phase IV (KMG-IV): sequencing the most valuable type-strain genomes for metagenomic binning, comparative biology and taxonomic classification.</title>
        <authorList>
            <person name="Goeker M."/>
        </authorList>
    </citation>
    <scope>NUCLEOTIDE SEQUENCE [LARGE SCALE GENOMIC DNA]</scope>
    <source>
        <strain evidence="2 3">DSM 103462</strain>
    </source>
</reference>
<name>A0A7W8G9K2_9SPIR</name>
<dbReference type="EMBL" id="JACHFQ010000005">
    <property type="protein sequence ID" value="MBB5226316.1"/>
    <property type="molecule type" value="Genomic_DNA"/>
</dbReference>
<keyword evidence="1" id="KW-0812">Transmembrane</keyword>
<gene>
    <name evidence="2" type="ORF">HNP76_001689</name>
</gene>
<keyword evidence="3" id="KW-1185">Reference proteome</keyword>
<evidence type="ECO:0000256" key="1">
    <source>
        <dbReference type="SAM" id="Phobius"/>
    </source>
</evidence>
<evidence type="ECO:0000313" key="2">
    <source>
        <dbReference type="EMBL" id="MBB5226316.1"/>
    </source>
</evidence>
<dbReference type="RefSeq" id="WP_184659458.1">
    <property type="nucleotide sequence ID" value="NZ_CP031518.1"/>
</dbReference>